<name>A0A2S6I9X8_9BACT</name>
<keyword evidence="1" id="KW-0812">Transmembrane</keyword>
<evidence type="ECO:0000313" key="2">
    <source>
        <dbReference type="EMBL" id="PPK88303.1"/>
    </source>
</evidence>
<evidence type="ECO:0000313" key="3">
    <source>
        <dbReference type="Proteomes" id="UP000237662"/>
    </source>
</evidence>
<keyword evidence="1" id="KW-1133">Transmembrane helix</keyword>
<dbReference type="AlphaFoldDB" id="A0A2S6I9X8"/>
<keyword evidence="3" id="KW-1185">Reference proteome</keyword>
<accession>A0A2S6I9X8</accession>
<reference evidence="2 3" key="1">
    <citation type="submission" date="2018-02" db="EMBL/GenBank/DDBJ databases">
        <title>Genomic Encyclopedia of Archaeal and Bacterial Type Strains, Phase II (KMG-II): from individual species to whole genera.</title>
        <authorList>
            <person name="Goeker M."/>
        </authorList>
    </citation>
    <scope>NUCLEOTIDE SEQUENCE [LARGE SCALE GENOMIC DNA]</scope>
    <source>
        <strain evidence="2 3">DSM 29526</strain>
    </source>
</reference>
<evidence type="ECO:0000256" key="1">
    <source>
        <dbReference type="SAM" id="Phobius"/>
    </source>
</evidence>
<dbReference type="EMBL" id="PTJC01000005">
    <property type="protein sequence ID" value="PPK88303.1"/>
    <property type="molecule type" value="Genomic_DNA"/>
</dbReference>
<keyword evidence="1" id="KW-0472">Membrane</keyword>
<gene>
    <name evidence="2" type="ORF">CLV84_1268</name>
</gene>
<organism evidence="2 3">
    <name type="scientific">Neolewinella xylanilytica</name>
    <dbReference type="NCBI Taxonomy" id="1514080"/>
    <lineage>
        <taxon>Bacteria</taxon>
        <taxon>Pseudomonadati</taxon>
        <taxon>Bacteroidota</taxon>
        <taxon>Saprospiria</taxon>
        <taxon>Saprospirales</taxon>
        <taxon>Lewinellaceae</taxon>
        <taxon>Neolewinella</taxon>
    </lineage>
</organism>
<sequence length="156" mass="18143">MIFFSFPLNLRDKSIILAVKMADRFWNRQINRLEQAGNNDFLLILTGGAKAYATHELHQLLRRLRIESMRLREIRRTIFRLAICVPLMLFMACAAGLLGWLPVVYGTLAALLFLTLLLIAGNLYMRGRFQCHDRGKRLRCIIQQELERRRKDVGAI</sequence>
<feature type="transmembrane region" description="Helical" evidence="1">
    <location>
        <begin position="104"/>
        <end position="124"/>
    </location>
</feature>
<dbReference type="Proteomes" id="UP000237662">
    <property type="component" value="Unassembled WGS sequence"/>
</dbReference>
<proteinExistence type="predicted"/>
<feature type="transmembrane region" description="Helical" evidence="1">
    <location>
        <begin position="78"/>
        <end position="98"/>
    </location>
</feature>
<protein>
    <submittedName>
        <fullName evidence="2">Uncharacterized protein</fullName>
    </submittedName>
</protein>
<comment type="caution">
    <text evidence="2">The sequence shown here is derived from an EMBL/GenBank/DDBJ whole genome shotgun (WGS) entry which is preliminary data.</text>
</comment>